<dbReference type="EMBL" id="CAXAMM010040440">
    <property type="protein sequence ID" value="CAK9093186.1"/>
    <property type="molecule type" value="Genomic_DNA"/>
</dbReference>
<accession>A0ABP0R1D5</accession>
<keyword evidence="1" id="KW-0732">Signal</keyword>
<evidence type="ECO:0000313" key="2">
    <source>
        <dbReference type="EMBL" id="CAK9093186.1"/>
    </source>
</evidence>
<feature type="signal peptide" evidence="1">
    <location>
        <begin position="1"/>
        <end position="23"/>
    </location>
</feature>
<proteinExistence type="predicted"/>
<gene>
    <name evidence="2" type="ORF">SCF082_LOCUS43837</name>
</gene>
<name>A0ABP0R1D5_9DINO</name>
<sequence length="194" mass="21789">MSLVGRACTTGAIVLATLVWHLGQPVEYTFLLATFEDAEDSALSAAEAFRNAALPPELLRKLKGPVWTSDAKGEVVALLLDGRLEDWLRNPQYVLEDVTRRTAQMRYGTFEDVCCFGTGHLVRMAKRLQRYWNDWVARTWTANVQFSQDPNLCKSQSRLHCGRVFAGNTAWQHVVLWEADPSTSPSSGTAKCRR</sequence>
<organism evidence="2 3">
    <name type="scientific">Durusdinium trenchii</name>
    <dbReference type="NCBI Taxonomy" id="1381693"/>
    <lineage>
        <taxon>Eukaryota</taxon>
        <taxon>Sar</taxon>
        <taxon>Alveolata</taxon>
        <taxon>Dinophyceae</taxon>
        <taxon>Suessiales</taxon>
        <taxon>Symbiodiniaceae</taxon>
        <taxon>Durusdinium</taxon>
    </lineage>
</organism>
<evidence type="ECO:0000313" key="3">
    <source>
        <dbReference type="Proteomes" id="UP001642464"/>
    </source>
</evidence>
<dbReference type="Proteomes" id="UP001642464">
    <property type="component" value="Unassembled WGS sequence"/>
</dbReference>
<reference evidence="2 3" key="1">
    <citation type="submission" date="2024-02" db="EMBL/GenBank/DDBJ databases">
        <authorList>
            <person name="Chen Y."/>
            <person name="Shah S."/>
            <person name="Dougan E. K."/>
            <person name="Thang M."/>
            <person name="Chan C."/>
        </authorList>
    </citation>
    <scope>NUCLEOTIDE SEQUENCE [LARGE SCALE GENOMIC DNA]</scope>
</reference>
<comment type="caution">
    <text evidence="2">The sequence shown here is derived from an EMBL/GenBank/DDBJ whole genome shotgun (WGS) entry which is preliminary data.</text>
</comment>
<evidence type="ECO:0000256" key="1">
    <source>
        <dbReference type="SAM" id="SignalP"/>
    </source>
</evidence>
<feature type="chain" id="PRO_5045984275" evidence="1">
    <location>
        <begin position="24"/>
        <end position="194"/>
    </location>
</feature>
<keyword evidence="3" id="KW-1185">Reference proteome</keyword>
<protein>
    <submittedName>
        <fullName evidence="2">Uncharacterized protein</fullName>
    </submittedName>
</protein>